<comment type="pathway">
    <text evidence="6">Amino-acid degradation; L-kynurenine degradation; kynurenate from L-kynurenine: step 1/2.</text>
</comment>
<dbReference type="FunFam" id="3.40.640.10:FF:000024">
    <property type="entry name" value="Kynurenine--oxoglutarate transaminase 3"/>
    <property type="match status" value="1"/>
</dbReference>
<proteinExistence type="inferred from homology"/>
<dbReference type="EMBL" id="LR824006">
    <property type="protein sequence ID" value="CAH0600785.1"/>
    <property type="molecule type" value="Genomic_DNA"/>
</dbReference>
<sequence>MFKGGQRLFRSVSRCFCGRNNGVKLKTFNNVLKNQMNFTTASAMSDKFKLPARLGTGEKSVWVEYIQLVIDYKPKVNLGQGFPDYHPPCYVTNNLAAAACDKNPLLNQYCRGFGLPRLVTALSKLYSPLVCQKINPQTQVLVTIGAYESLFCTILGHVDKGDEVIVIEPYFDCYEPMIIFAGGKPRFIPLRPQPSCGEPTSENWVLDCKELESLFNCNTKMIILNSPHNPTGKVFTMDELELIACLCQKFNVLCLADEVYEWLVFEPKKHIRMSTIPGMWERTISIGSAGKTFSVTGWKTGWAYGPEKLMKNLMTVHQNVVYTGITPIEEAIARSLEFELSRRDTPEYYLTALAREILPKRNFLARSLKANGFTPHIPDSGYFMMADFTKLKNKIDLSKEPDKYLDYKFTKKWAKETSVLTIPPSAFYSKNSKCLGENFARFCFIKKDEKLLLADKLMKEWNKNRKKK</sequence>
<feature type="domain" description="Aminotransferase class I/classII large" evidence="7">
    <location>
        <begin position="74"/>
        <end position="446"/>
    </location>
</feature>
<evidence type="ECO:0000256" key="2">
    <source>
        <dbReference type="ARBA" id="ARBA00007441"/>
    </source>
</evidence>
<dbReference type="PANTHER" id="PTHR43807">
    <property type="entry name" value="FI04487P"/>
    <property type="match status" value="1"/>
</dbReference>
<keyword evidence="9" id="KW-1185">Reference proteome</keyword>
<keyword evidence="3" id="KW-0032">Aminotransferase</keyword>
<accession>A0A9P0BZB1</accession>
<dbReference type="InterPro" id="IPR015421">
    <property type="entry name" value="PyrdxlP-dep_Trfase_major"/>
</dbReference>
<reference evidence="8" key="1">
    <citation type="submission" date="2021-12" db="EMBL/GenBank/DDBJ databases">
        <authorList>
            <person name="King R."/>
        </authorList>
    </citation>
    <scope>NUCLEOTIDE SEQUENCE</scope>
</reference>
<evidence type="ECO:0000256" key="6">
    <source>
        <dbReference type="ARBA" id="ARBA00024016"/>
    </source>
</evidence>
<evidence type="ECO:0000256" key="4">
    <source>
        <dbReference type="ARBA" id="ARBA00022679"/>
    </source>
</evidence>
<organism evidence="8 9">
    <name type="scientific">Chrysodeixis includens</name>
    <name type="common">Soybean looper</name>
    <name type="synonym">Pseudoplusia includens</name>
    <dbReference type="NCBI Taxonomy" id="689277"/>
    <lineage>
        <taxon>Eukaryota</taxon>
        <taxon>Metazoa</taxon>
        <taxon>Ecdysozoa</taxon>
        <taxon>Arthropoda</taxon>
        <taxon>Hexapoda</taxon>
        <taxon>Insecta</taxon>
        <taxon>Pterygota</taxon>
        <taxon>Neoptera</taxon>
        <taxon>Endopterygota</taxon>
        <taxon>Lepidoptera</taxon>
        <taxon>Glossata</taxon>
        <taxon>Ditrysia</taxon>
        <taxon>Noctuoidea</taxon>
        <taxon>Noctuidae</taxon>
        <taxon>Plusiinae</taxon>
        <taxon>Chrysodeixis</taxon>
    </lineage>
</organism>
<name>A0A9P0BZB1_CHRIL</name>
<evidence type="ECO:0000313" key="9">
    <source>
        <dbReference type="Proteomes" id="UP001154114"/>
    </source>
</evidence>
<dbReference type="AlphaFoldDB" id="A0A9P0BZB1"/>
<dbReference type="SUPFAM" id="SSF53383">
    <property type="entry name" value="PLP-dependent transferases"/>
    <property type="match status" value="1"/>
</dbReference>
<dbReference type="InterPro" id="IPR004839">
    <property type="entry name" value="Aminotransferase_I/II_large"/>
</dbReference>
<dbReference type="GO" id="GO:0016212">
    <property type="term" value="F:kynurenine-oxoglutarate transaminase activity"/>
    <property type="evidence" value="ECO:0007669"/>
    <property type="project" value="TreeGrafter"/>
</dbReference>
<evidence type="ECO:0000256" key="5">
    <source>
        <dbReference type="ARBA" id="ARBA00022898"/>
    </source>
</evidence>
<dbReference type="OrthoDB" id="2414662at2759"/>
<dbReference type="GO" id="GO:0005739">
    <property type="term" value="C:mitochondrion"/>
    <property type="evidence" value="ECO:0007669"/>
    <property type="project" value="TreeGrafter"/>
</dbReference>
<dbReference type="Pfam" id="PF00155">
    <property type="entry name" value="Aminotran_1_2"/>
    <property type="match status" value="1"/>
</dbReference>
<evidence type="ECO:0000259" key="7">
    <source>
        <dbReference type="Pfam" id="PF00155"/>
    </source>
</evidence>
<dbReference type="InterPro" id="IPR051326">
    <property type="entry name" value="Kynurenine-oxoglutarate_AT"/>
</dbReference>
<comment type="cofactor">
    <cofactor evidence="1">
        <name>pyridoxal 5'-phosphate</name>
        <dbReference type="ChEBI" id="CHEBI:597326"/>
    </cofactor>
</comment>
<dbReference type="InterPro" id="IPR015422">
    <property type="entry name" value="PyrdxlP-dep_Trfase_small"/>
</dbReference>
<keyword evidence="5" id="KW-0663">Pyridoxal phosphate</keyword>
<evidence type="ECO:0000256" key="3">
    <source>
        <dbReference type="ARBA" id="ARBA00022576"/>
    </source>
</evidence>
<dbReference type="CDD" id="cd00609">
    <property type="entry name" value="AAT_like"/>
    <property type="match status" value="1"/>
</dbReference>
<evidence type="ECO:0000256" key="1">
    <source>
        <dbReference type="ARBA" id="ARBA00001933"/>
    </source>
</evidence>
<dbReference type="PANTHER" id="PTHR43807:SF20">
    <property type="entry name" value="FI04487P"/>
    <property type="match status" value="1"/>
</dbReference>
<comment type="similarity">
    <text evidence="2">Belongs to the class-I pyridoxal-phosphate-dependent aminotransferase family.</text>
</comment>
<evidence type="ECO:0000313" key="8">
    <source>
        <dbReference type="EMBL" id="CAH0600785.1"/>
    </source>
</evidence>
<dbReference type="Proteomes" id="UP001154114">
    <property type="component" value="Chromosome 3"/>
</dbReference>
<gene>
    <name evidence="8" type="ORF">CINC_LOCUS9660</name>
</gene>
<dbReference type="GO" id="GO:0030170">
    <property type="term" value="F:pyridoxal phosphate binding"/>
    <property type="evidence" value="ECO:0007669"/>
    <property type="project" value="InterPro"/>
</dbReference>
<dbReference type="Gene3D" id="3.90.1150.10">
    <property type="entry name" value="Aspartate Aminotransferase, domain 1"/>
    <property type="match status" value="1"/>
</dbReference>
<dbReference type="Gene3D" id="3.40.640.10">
    <property type="entry name" value="Type I PLP-dependent aspartate aminotransferase-like (Major domain)"/>
    <property type="match status" value="1"/>
</dbReference>
<dbReference type="InterPro" id="IPR015424">
    <property type="entry name" value="PyrdxlP-dep_Trfase"/>
</dbReference>
<protein>
    <recommendedName>
        <fullName evidence="7">Aminotransferase class I/classII large domain-containing protein</fullName>
    </recommendedName>
</protein>
<keyword evidence="4" id="KW-0808">Transferase</keyword>